<feature type="repeat" description="Lumazine-binding" evidence="3">
    <location>
        <begin position="98"/>
        <end position="194"/>
    </location>
</feature>
<dbReference type="PANTHER" id="PTHR21098:SF0">
    <property type="entry name" value="RIBOFLAVIN SYNTHASE"/>
    <property type="match status" value="1"/>
</dbReference>
<reference evidence="5 6" key="1">
    <citation type="submission" date="2019-02" db="EMBL/GenBank/DDBJ databases">
        <title>Prokaryotic population dynamics and viral predation in marine succession experiment using metagenomics: the confinement effect.</title>
        <authorList>
            <person name="Haro-Moreno J.M."/>
            <person name="Rodriguez-Valera F."/>
            <person name="Lopez-Perez M."/>
        </authorList>
    </citation>
    <scope>NUCLEOTIDE SEQUENCE [LARGE SCALE GENOMIC DNA]</scope>
    <source>
        <strain evidence="5">MED-G163</strain>
    </source>
</reference>
<protein>
    <recommendedName>
        <fullName evidence="2">Riboflavin synthase</fullName>
        <ecNumber evidence="2">2.5.1.9</ecNumber>
    </recommendedName>
</protein>
<accession>A0A520MQ36</accession>
<dbReference type="CDD" id="cd00402">
    <property type="entry name" value="Riboflavin_synthase_like"/>
    <property type="match status" value="1"/>
</dbReference>
<sequence length="204" mass="22453">MFSGIVEAKGKISLIKEFDDYLSIEISAPNGFNKNLKKGASVSVNGVCLTSKNNGSKALKFDVIEETINRTNLKQILKGDVVNLERSIKASSEIGGHLMSGHIHYTAKVSQIIDKNNTKDMKISLPKKYLDYVMEKGYIGINGCSLTVGKVHKNSFSIHLIPETLKITNLDELSKNDLVNIEIDQSTIAIVDTVKKTLATQKSR</sequence>
<comment type="caution">
    <text evidence="5">The sequence shown here is derived from an EMBL/GenBank/DDBJ whole genome shotgun (WGS) entry which is preliminary data.</text>
</comment>
<dbReference type="Proteomes" id="UP000315782">
    <property type="component" value="Unassembled WGS sequence"/>
</dbReference>
<keyword evidence="1" id="KW-0677">Repeat</keyword>
<dbReference type="PROSITE" id="PS51177">
    <property type="entry name" value="LUMAZINE_BIND"/>
    <property type="match status" value="2"/>
</dbReference>
<dbReference type="Gene3D" id="2.40.30.20">
    <property type="match status" value="2"/>
</dbReference>
<evidence type="ECO:0000313" key="5">
    <source>
        <dbReference type="EMBL" id="RZO23300.1"/>
    </source>
</evidence>
<name>A0A520MQ36_9GAMM</name>
<dbReference type="AlphaFoldDB" id="A0A520MQ36"/>
<evidence type="ECO:0000256" key="2">
    <source>
        <dbReference type="NCBIfam" id="TIGR00187"/>
    </source>
</evidence>
<dbReference type="InterPro" id="IPR001783">
    <property type="entry name" value="Lumazine-bd"/>
</dbReference>
<feature type="domain" description="Lumazine-binding" evidence="4">
    <location>
        <begin position="1"/>
        <end position="97"/>
    </location>
</feature>
<dbReference type="InterPro" id="IPR026017">
    <property type="entry name" value="Lumazine-bd_dom"/>
</dbReference>
<evidence type="ECO:0000256" key="3">
    <source>
        <dbReference type="PROSITE-ProRule" id="PRU00524"/>
    </source>
</evidence>
<feature type="repeat" description="Lumazine-binding" evidence="3">
    <location>
        <begin position="1"/>
        <end position="97"/>
    </location>
</feature>
<dbReference type="EMBL" id="SHBI01000001">
    <property type="protein sequence ID" value="RZO23300.1"/>
    <property type="molecule type" value="Genomic_DNA"/>
</dbReference>
<dbReference type="PIRSF" id="PIRSF000498">
    <property type="entry name" value="Riboflavin_syn_A"/>
    <property type="match status" value="1"/>
</dbReference>
<dbReference type="GO" id="GO:0004746">
    <property type="term" value="F:riboflavin synthase activity"/>
    <property type="evidence" value="ECO:0007669"/>
    <property type="project" value="UniProtKB-UniRule"/>
</dbReference>
<evidence type="ECO:0000313" key="6">
    <source>
        <dbReference type="Proteomes" id="UP000315782"/>
    </source>
</evidence>
<evidence type="ECO:0000256" key="1">
    <source>
        <dbReference type="ARBA" id="ARBA00022737"/>
    </source>
</evidence>
<dbReference type="Pfam" id="PF00677">
    <property type="entry name" value="Lum_binding"/>
    <property type="match status" value="2"/>
</dbReference>
<dbReference type="NCBIfam" id="NF009566">
    <property type="entry name" value="PRK13020.1"/>
    <property type="match status" value="1"/>
</dbReference>
<dbReference type="GO" id="GO:0009231">
    <property type="term" value="P:riboflavin biosynthetic process"/>
    <property type="evidence" value="ECO:0007669"/>
    <property type="project" value="TreeGrafter"/>
</dbReference>
<feature type="domain" description="Lumazine-binding" evidence="4">
    <location>
        <begin position="98"/>
        <end position="194"/>
    </location>
</feature>
<dbReference type="PANTHER" id="PTHR21098">
    <property type="entry name" value="RIBOFLAVIN SYNTHASE ALPHA CHAIN"/>
    <property type="match status" value="1"/>
</dbReference>
<evidence type="ECO:0000259" key="4">
    <source>
        <dbReference type="PROSITE" id="PS51177"/>
    </source>
</evidence>
<dbReference type="NCBIfam" id="TIGR00187">
    <property type="entry name" value="ribE"/>
    <property type="match status" value="1"/>
</dbReference>
<dbReference type="SUPFAM" id="SSF63380">
    <property type="entry name" value="Riboflavin synthase domain-like"/>
    <property type="match status" value="2"/>
</dbReference>
<proteinExistence type="predicted"/>
<organism evidence="5 6">
    <name type="scientific">SAR86 cluster bacterium</name>
    <dbReference type="NCBI Taxonomy" id="2030880"/>
    <lineage>
        <taxon>Bacteria</taxon>
        <taxon>Pseudomonadati</taxon>
        <taxon>Pseudomonadota</taxon>
        <taxon>Gammaproteobacteria</taxon>
        <taxon>SAR86 cluster</taxon>
    </lineage>
</organism>
<dbReference type="InterPro" id="IPR017938">
    <property type="entry name" value="Riboflavin_synthase-like_b-brl"/>
</dbReference>
<gene>
    <name evidence="5" type="ORF">EVA96_00610</name>
</gene>
<dbReference type="InterPro" id="IPR023366">
    <property type="entry name" value="ATP_synth_asu-like_sf"/>
</dbReference>
<dbReference type="EC" id="2.5.1.9" evidence="2"/>
<dbReference type="NCBIfam" id="NF006767">
    <property type="entry name" value="PRK09289.1"/>
    <property type="match status" value="1"/>
</dbReference>